<dbReference type="CDD" id="cd04725">
    <property type="entry name" value="OMP_decarboxylase_like"/>
    <property type="match status" value="1"/>
</dbReference>
<dbReference type="InterPro" id="IPR004467">
    <property type="entry name" value="Or_phspho_trans_dom"/>
</dbReference>
<evidence type="ECO:0000256" key="13">
    <source>
        <dbReference type="ARBA" id="ARBA00022975"/>
    </source>
</evidence>
<keyword evidence="11" id="KW-0808">Transferase</keyword>
<dbReference type="GO" id="GO:0006207">
    <property type="term" value="P:'de novo' pyrimidine nucleobase biosynthetic process"/>
    <property type="evidence" value="ECO:0007669"/>
    <property type="project" value="InterPro"/>
</dbReference>
<keyword evidence="14" id="KW-0456">Lyase</keyword>
<dbReference type="Gene3D" id="3.40.50.2020">
    <property type="match status" value="1"/>
</dbReference>
<evidence type="ECO:0000259" key="17">
    <source>
        <dbReference type="SMART" id="SM00934"/>
    </source>
</evidence>
<evidence type="ECO:0000256" key="8">
    <source>
        <dbReference type="ARBA" id="ARBA00012321"/>
    </source>
</evidence>
<reference evidence="18 19" key="1">
    <citation type="journal article" date="2014" name="Genome Biol. Evol.">
        <title>The secreted proteins of Achlya hypogyna and Thraustotheca clavata identify the ancestral oomycete secretome and reveal gene acquisitions by horizontal gene transfer.</title>
        <authorList>
            <person name="Misner I."/>
            <person name="Blouin N."/>
            <person name="Leonard G."/>
            <person name="Richards T.A."/>
            <person name="Lane C.E."/>
        </authorList>
    </citation>
    <scope>NUCLEOTIDE SEQUENCE [LARGE SCALE GENOMIC DNA]</scope>
    <source>
        <strain evidence="18 19">ATCC 48635</strain>
    </source>
</reference>
<evidence type="ECO:0000256" key="5">
    <source>
        <dbReference type="ARBA" id="ARBA00008847"/>
    </source>
</evidence>
<evidence type="ECO:0000256" key="10">
    <source>
        <dbReference type="ARBA" id="ARBA00022676"/>
    </source>
</evidence>
<evidence type="ECO:0000256" key="6">
    <source>
        <dbReference type="ARBA" id="ARBA00011738"/>
    </source>
</evidence>
<dbReference type="InterPro" id="IPR011995">
    <property type="entry name" value="OMPdecase_type-2"/>
</dbReference>
<dbReference type="HAMAP" id="MF_01208">
    <property type="entry name" value="PyrE"/>
    <property type="match status" value="1"/>
</dbReference>
<dbReference type="Pfam" id="PF00156">
    <property type="entry name" value="Pribosyltran"/>
    <property type="match status" value="1"/>
</dbReference>
<sequence>MPSFFAQVRARAAKINSLLCVGLDPHVSELPEPTAAAAERFCLNLISQTTDVAVLYKPNAAFFEVFGAEGLVALDNVIAAIPKDIPVLLDAKRGDISTTAAAYASAAFESAKAHAITLAPYMGRDSVDPFVDMHKFPEKGCFVLCKTSNPSADDFQTLVLQDGSMVYENVAKKAAEWNTKDNIGLVVGATDVEALKNVRKVVPTMWLLAPGLGAQGGNLEAAVEAGCSADGFGLLLPVSRGISKASNPRQAAIEFRDAINAVRARLAAKTQAEFLNFCMSCDVLKLGSFKLKSGRQSPYFFNAGLFKTGRMLRQLGRFYAQTIHESGIEFDVLFGPAYKGITLAAAIAIGFEDLYQREVPFTFNRKEAKDHGEGGVLVGADVVGKRVLLVDDVITAGTAITEAMHILQAAQANVVGVCISLDRQEKASVTDTRSAIQLVEAQFHIPVLAIANLNSLVALLESDSPMALSAEDRATYVTTIKKYRADYGVQG</sequence>
<evidence type="ECO:0000313" key="18">
    <source>
        <dbReference type="EMBL" id="OQR92623.1"/>
    </source>
</evidence>
<evidence type="ECO:0000256" key="16">
    <source>
        <dbReference type="ARBA" id="ARBA00049157"/>
    </source>
</evidence>
<dbReference type="FunFam" id="3.40.50.2020:FF:000008">
    <property type="entry name" value="Orotate phosphoribosyltransferase"/>
    <property type="match status" value="1"/>
</dbReference>
<dbReference type="InterPro" id="IPR000836">
    <property type="entry name" value="PRTase_dom"/>
</dbReference>
<dbReference type="InterPro" id="IPR013785">
    <property type="entry name" value="Aldolase_TIM"/>
</dbReference>
<evidence type="ECO:0000256" key="15">
    <source>
        <dbReference type="ARBA" id="ARBA00033428"/>
    </source>
</evidence>
<evidence type="ECO:0000256" key="9">
    <source>
        <dbReference type="ARBA" id="ARBA00021923"/>
    </source>
</evidence>
<dbReference type="GO" id="GO:0004588">
    <property type="term" value="F:orotate phosphoribosyltransferase activity"/>
    <property type="evidence" value="ECO:0007669"/>
    <property type="project" value="UniProtKB-EC"/>
</dbReference>
<keyword evidence="12" id="KW-0210">Decarboxylase</keyword>
<dbReference type="PANTHER" id="PTHR43375:SF1">
    <property type="entry name" value="OROTIDINE 5'-PHOSPHATE DECARBOXYLASE"/>
    <property type="match status" value="1"/>
</dbReference>
<keyword evidence="13" id="KW-0665">Pyrimidine biosynthesis</keyword>
<evidence type="ECO:0000256" key="14">
    <source>
        <dbReference type="ARBA" id="ARBA00023239"/>
    </source>
</evidence>
<dbReference type="SUPFAM" id="SSF53271">
    <property type="entry name" value="PRTase-like"/>
    <property type="match status" value="1"/>
</dbReference>
<dbReference type="Gene3D" id="3.20.20.70">
    <property type="entry name" value="Aldolase class I"/>
    <property type="match status" value="1"/>
</dbReference>
<dbReference type="InterPro" id="IPR029057">
    <property type="entry name" value="PRTase-like"/>
</dbReference>
<dbReference type="GO" id="GO:0004590">
    <property type="term" value="F:orotidine-5'-phosphate decarboxylase activity"/>
    <property type="evidence" value="ECO:0007669"/>
    <property type="project" value="UniProtKB-EC"/>
</dbReference>
<dbReference type="EMBL" id="JNBR01000451">
    <property type="protein sequence ID" value="OQR92623.1"/>
    <property type="molecule type" value="Genomic_DNA"/>
</dbReference>
<dbReference type="EC" id="4.1.1.23" evidence="8"/>
<dbReference type="PANTHER" id="PTHR43375">
    <property type="entry name" value="OROTIDINE 5'-PHOSPHATE DECARBOXYLASE"/>
    <property type="match status" value="1"/>
</dbReference>
<dbReference type="OrthoDB" id="5553476at2759"/>
<proteinExistence type="inferred from homology"/>
<name>A0A1V9Z3N6_ACHHY</name>
<comment type="pathway">
    <text evidence="3">Pyrimidine metabolism; UMP biosynthesis via de novo pathway; UMP from orotate: step 1/2.</text>
</comment>
<evidence type="ECO:0000256" key="4">
    <source>
        <dbReference type="ARBA" id="ARBA00006340"/>
    </source>
</evidence>
<protein>
    <recommendedName>
        <fullName evidence="9">Orotidine 5'-phosphate decarboxylase</fullName>
        <ecNumber evidence="7">2.4.2.10</ecNumber>
        <ecNumber evidence="8">4.1.1.23</ecNumber>
    </recommendedName>
    <alternativeName>
        <fullName evidence="15">OMP decarboxylase</fullName>
    </alternativeName>
</protein>
<accession>A0A1V9Z3N6</accession>
<comment type="similarity">
    <text evidence="5">Belongs to the OMP decarboxylase family. Type 2 subfamily.</text>
</comment>
<dbReference type="NCBIfam" id="TIGR02127">
    <property type="entry name" value="pyrF_sub2"/>
    <property type="match status" value="1"/>
</dbReference>
<dbReference type="SMART" id="SM00934">
    <property type="entry name" value="OMPdecase"/>
    <property type="match status" value="1"/>
</dbReference>
<evidence type="ECO:0000256" key="2">
    <source>
        <dbReference type="ARBA" id="ARBA00004861"/>
    </source>
</evidence>
<comment type="similarity">
    <text evidence="4">Belongs to the purine/pyrimidine phosphoribosyltransferase family. PyrE subfamily.</text>
</comment>
<evidence type="ECO:0000256" key="12">
    <source>
        <dbReference type="ARBA" id="ARBA00022793"/>
    </source>
</evidence>
<keyword evidence="10" id="KW-0328">Glycosyltransferase</keyword>
<dbReference type="InterPro" id="IPR011060">
    <property type="entry name" value="RibuloseP-bd_barrel"/>
</dbReference>
<gene>
    <name evidence="18" type="ORF">ACHHYP_03461</name>
</gene>
<evidence type="ECO:0000256" key="3">
    <source>
        <dbReference type="ARBA" id="ARBA00004889"/>
    </source>
</evidence>
<dbReference type="EC" id="2.4.2.10" evidence="7"/>
<dbReference type="NCBIfam" id="TIGR00336">
    <property type="entry name" value="pyrE"/>
    <property type="match status" value="1"/>
</dbReference>
<feature type="domain" description="Orotidine 5'-phosphate decarboxylase" evidence="17">
    <location>
        <begin position="18"/>
        <end position="255"/>
    </location>
</feature>
<dbReference type="Pfam" id="PF00215">
    <property type="entry name" value="OMPdecase"/>
    <property type="match status" value="1"/>
</dbReference>
<evidence type="ECO:0000313" key="19">
    <source>
        <dbReference type="Proteomes" id="UP000243579"/>
    </source>
</evidence>
<comment type="subunit">
    <text evidence="6">Homodimer.</text>
</comment>
<dbReference type="FunFam" id="3.20.20.70:FF:000183">
    <property type="entry name" value="Orotidine-5-phosphate decarboxylase/orotate phosphoribosyltransferase"/>
    <property type="match status" value="1"/>
</dbReference>
<evidence type="ECO:0000256" key="1">
    <source>
        <dbReference type="ARBA" id="ARBA00003769"/>
    </source>
</evidence>
<dbReference type="Proteomes" id="UP000243579">
    <property type="component" value="Unassembled WGS sequence"/>
</dbReference>
<evidence type="ECO:0000256" key="7">
    <source>
        <dbReference type="ARBA" id="ARBA00011971"/>
    </source>
</evidence>
<evidence type="ECO:0000256" key="11">
    <source>
        <dbReference type="ARBA" id="ARBA00022679"/>
    </source>
</evidence>
<comment type="catalytic activity">
    <reaction evidence="16">
        <text>orotidine 5'-phosphate + H(+) = UMP + CO2</text>
        <dbReference type="Rhea" id="RHEA:11596"/>
        <dbReference type="ChEBI" id="CHEBI:15378"/>
        <dbReference type="ChEBI" id="CHEBI:16526"/>
        <dbReference type="ChEBI" id="CHEBI:57538"/>
        <dbReference type="ChEBI" id="CHEBI:57865"/>
        <dbReference type="EC" id="4.1.1.23"/>
    </reaction>
</comment>
<dbReference type="AlphaFoldDB" id="A0A1V9Z3N6"/>
<dbReference type="CDD" id="cd06223">
    <property type="entry name" value="PRTases_typeI"/>
    <property type="match status" value="1"/>
</dbReference>
<dbReference type="STRING" id="1202772.A0A1V9Z3N6"/>
<keyword evidence="19" id="KW-1185">Reference proteome</keyword>
<organism evidence="18 19">
    <name type="scientific">Achlya hypogyna</name>
    <name type="common">Oomycete</name>
    <name type="synonym">Protoachlya hypogyna</name>
    <dbReference type="NCBI Taxonomy" id="1202772"/>
    <lineage>
        <taxon>Eukaryota</taxon>
        <taxon>Sar</taxon>
        <taxon>Stramenopiles</taxon>
        <taxon>Oomycota</taxon>
        <taxon>Saprolegniomycetes</taxon>
        <taxon>Saprolegniales</taxon>
        <taxon>Achlyaceae</taxon>
        <taxon>Achlya</taxon>
    </lineage>
</organism>
<comment type="function">
    <text evidence="1">Catalyzes the transfer of a ribosyl phosphate group from 5-phosphoribose 1-diphosphate to orotate, leading to the formation of orotidine monophosphate (OMP).</text>
</comment>
<dbReference type="GO" id="GO:0044205">
    <property type="term" value="P:'de novo' UMP biosynthetic process"/>
    <property type="evidence" value="ECO:0007669"/>
    <property type="project" value="UniProtKB-UniPathway"/>
</dbReference>
<dbReference type="InterPro" id="IPR023031">
    <property type="entry name" value="OPRT"/>
</dbReference>
<dbReference type="SUPFAM" id="SSF51366">
    <property type="entry name" value="Ribulose-phoshate binding barrel"/>
    <property type="match status" value="1"/>
</dbReference>
<dbReference type="UniPathway" id="UPA00070">
    <property type="reaction ID" value="UER00119"/>
</dbReference>
<dbReference type="InterPro" id="IPR001754">
    <property type="entry name" value="OMPdeCOase_dom"/>
</dbReference>
<comment type="pathway">
    <text evidence="2">Pyrimidine metabolism; UMP biosynthesis via de novo pathway; UMP from orotate: step 2/2.</text>
</comment>
<comment type="caution">
    <text evidence="18">The sequence shown here is derived from an EMBL/GenBank/DDBJ whole genome shotgun (WGS) entry which is preliminary data.</text>
</comment>